<dbReference type="EMBL" id="CYKH01002205">
    <property type="protein sequence ID" value="CUG93901.1"/>
    <property type="molecule type" value="Genomic_DNA"/>
</dbReference>
<sequence length="571" mass="59701">MSLPRSSEPQRHEIDSTIVNVQSRPPTGNNSQHYHIHDLQFHDSDDDAMDHIWFQESQKRRATAPSAGSRAEKRPLAQTARRPPLSTVSIGFGGGGDRRASDTTEVALSTFPGNVVRISADSPRAPLPSHNQRGGFFPFTTKTLPSGSASGARSPQAGSAVVVSPTRRSLSPPKQAPLSRPPVYRHMVDDDAHFSFDEPLMVATRKTSPPAMAKPAQEPAVSPVVRMPYRRSMGTNSAGDLAVFPALNIAYLGGSSSAALPLAVGVGDDTLILSSGRVGDGIDRAANPGNVMSPRPPLVPPLPRTVTIQSHKDEPPQLQISGWQTSSTAKAAASHANIRVHDASPRLAPAAADVYHEDMLLLDGVGINVPSAAFPSTRSGVPVTSPLGPPASGPSSGAPSPRPLLKSPPSRVTPPMNSSGNDASTLPPVFALPKPTAGVGQNTTTTALITLPQQPNRREHIIFGDVDDFPSRSVLVVSPPLMNASGRKSSSSGRISSVLPAGGSARIRGGSSASPSTTSYPVDHLLAEGTTSPRLAVDHHGTTLLNTRPTSGLPGTFVQRGSSSTFVPFTS</sequence>
<evidence type="ECO:0000313" key="3">
    <source>
        <dbReference type="Proteomes" id="UP000051952"/>
    </source>
</evidence>
<gene>
    <name evidence="2" type="ORF">BSAL_45500</name>
</gene>
<evidence type="ECO:0000313" key="2">
    <source>
        <dbReference type="EMBL" id="CUG93901.1"/>
    </source>
</evidence>
<accession>A0A0S4JV28</accession>
<keyword evidence="3" id="KW-1185">Reference proteome</keyword>
<feature type="region of interest" description="Disordered" evidence="1">
    <location>
        <begin position="1"/>
        <end position="35"/>
    </location>
</feature>
<feature type="compositionally biased region" description="Polar residues" evidence="1">
    <location>
        <begin position="143"/>
        <end position="157"/>
    </location>
</feature>
<feature type="region of interest" description="Disordered" evidence="1">
    <location>
        <begin position="58"/>
        <end position="101"/>
    </location>
</feature>
<feature type="compositionally biased region" description="Polar residues" evidence="1">
    <location>
        <begin position="415"/>
        <end position="424"/>
    </location>
</feature>
<feature type="region of interest" description="Disordered" evidence="1">
    <location>
        <begin position="483"/>
        <end position="520"/>
    </location>
</feature>
<feature type="region of interest" description="Disordered" evidence="1">
    <location>
        <begin position="376"/>
        <end position="428"/>
    </location>
</feature>
<organism evidence="2 3">
    <name type="scientific">Bodo saltans</name>
    <name type="common">Flagellated protozoan</name>
    <dbReference type="NCBI Taxonomy" id="75058"/>
    <lineage>
        <taxon>Eukaryota</taxon>
        <taxon>Discoba</taxon>
        <taxon>Euglenozoa</taxon>
        <taxon>Kinetoplastea</taxon>
        <taxon>Metakinetoplastina</taxon>
        <taxon>Eubodonida</taxon>
        <taxon>Bodonidae</taxon>
        <taxon>Bodo</taxon>
    </lineage>
</organism>
<evidence type="ECO:0000256" key="1">
    <source>
        <dbReference type="SAM" id="MobiDB-lite"/>
    </source>
</evidence>
<name>A0A0S4JV28_BODSA</name>
<feature type="compositionally biased region" description="Low complexity" evidence="1">
    <location>
        <begin position="485"/>
        <end position="516"/>
    </location>
</feature>
<dbReference type="VEuPathDB" id="TriTrypDB:BSAL_45500"/>
<feature type="compositionally biased region" description="Low complexity" evidence="1">
    <location>
        <begin position="393"/>
        <end position="410"/>
    </location>
</feature>
<dbReference type="AlphaFoldDB" id="A0A0S4JV28"/>
<proteinExistence type="predicted"/>
<reference evidence="3" key="1">
    <citation type="submission" date="2015-09" db="EMBL/GenBank/DDBJ databases">
        <authorList>
            <consortium name="Pathogen Informatics"/>
        </authorList>
    </citation>
    <scope>NUCLEOTIDE SEQUENCE [LARGE SCALE GENOMIC DNA]</scope>
    <source>
        <strain evidence="3">Lake Konstanz</strain>
    </source>
</reference>
<feature type="compositionally biased region" description="Polar residues" evidence="1">
    <location>
        <begin position="17"/>
        <end position="33"/>
    </location>
</feature>
<protein>
    <submittedName>
        <fullName evidence="2">Uncharacterized protein</fullName>
    </submittedName>
</protein>
<dbReference type="Proteomes" id="UP000051952">
    <property type="component" value="Unassembled WGS sequence"/>
</dbReference>
<feature type="region of interest" description="Disordered" evidence="1">
    <location>
        <begin position="143"/>
        <end position="182"/>
    </location>
</feature>